<sequence>MPVTSRQSAGLPMYRSFTGTLPVFNGLHRDNTGDNRGVAVALPGSIWAPVELRRRSGCSRCRPGCCWCRAGRCRSFPIHLGGIKHFNTFPVVRLFPVVSGSFRASTVEPWFIPVEPRFIPVDPGPGLHRHRSATGPLAS</sequence>
<gene>
    <name evidence="1" type="ORF">DPMN_112953</name>
</gene>
<comment type="caution">
    <text evidence="1">The sequence shown here is derived from an EMBL/GenBank/DDBJ whole genome shotgun (WGS) entry which is preliminary data.</text>
</comment>
<accession>A0A9D4QR49</accession>
<reference evidence="1" key="2">
    <citation type="submission" date="2020-11" db="EMBL/GenBank/DDBJ databases">
        <authorList>
            <person name="McCartney M.A."/>
            <person name="Auch B."/>
            <person name="Kono T."/>
            <person name="Mallez S."/>
            <person name="Becker A."/>
            <person name="Gohl D.M."/>
            <person name="Silverstein K.A.T."/>
            <person name="Koren S."/>
            <person name="Bechman K.B."/>
            <person name="Herman A."/>
            <person name="Abrahante J.E."/>
            <person name="Garbe J."/>
        </authorList>
    </citation>
    <scope>NUCLEOTIDE SEQUENCE</scope>
    <source>
        <strain evidence="1">Duluth1</strain>
        <tissue evidence="1">Whole animal</tissue>
    </source>
</reference>
<evidence type="ECO:0000313" key="1">
    <source>
        <dbReference type="EMBL" id="KAH3839522.1"/>
    </source>
</evidence>
<proteinExistence type="predicted"/>
<dbReference type="EMBL" id="JAIWYP010000004">
    <property type="protein sequence ID" value="KAH3839522.1"/>
    <property type="molecule type" value="Genomic_DNA"/>
</dbReference>
<protein>
    <submittedName>
        <fullName evidence="1">Uncharacterized protein</fullName>
    </submittedName>
</protein>
<dbReference type="Proteomes" id="UP000828390">
    <property type="component" value="Unassembled WGS sequence"/>
</dbReference>
<reference evidence="1" key="1">
    <citation type="journal article" date="2019" name="bioRxiv">
        <title>The Genome of the Zebra Mussel, Dreissena polymorpha: A Resource for Invasive Species Research.</title>
        <authorList>
            <person name="McCartney M.A."/>
            <person name="Auch B."/>
            <person name="Kono T."/>
            <person name="Mallez S."/>
            <person name="Zhang Y."/>
            <person name="Obille A."/>
            <person name="Becker A."/>
            <person name="Abrahante J.E."/>
            <person name="Garbe J."/>
            <person name="Badalamenti J.P."/>
            <person name="Herman A."/>
            <person name="Mangelson H."/>
            <person name="Liachko I."/>
            <person name="Sullivan S."/>
            <person name="Sone E.D."/>
            <person name="Koren S."/>
            <person name="Silverstein K.A.T."/>
            <person name="Beckman K.B."/>
            <person name="Gohl D.M."/>
        </authorList>
    </citation>
    <scope>NUCLEOTIDE SEQUENCE</scope>
    <source>
        <strain evidence="1">Duluth1</strain>
        <tissue evidence="1">Whole animal</tissue>
    </source>
</reference>
<dbReference type="AlphaFoldDB" id="A0A9D4QR49"/>
<name>A0A9D4QR49_DREPO</name>
<evidence type="ECO:0000313" key="2">
    <source>
        <dbReference type="Proteomes" id="UP000828390"/>
    </source>
</evidence>
<keyword evidence="2" id="KW-1185">Reference proteome</keyword>
<organism evidence="1 2">
    <name type="scientific">Dreissena polymorpha</name>
    <name type="common">Zebra mussel</name>
    <name type="synonym">Mytilus polymorpha</name>
    <dbReference type="NCBI Taxonomy" id="45954"/>
    <lineage>
        <taxon>Eukaryota</taxon>
        <taxon>Metazoa</taxon>
        <taxon>Spiralia</taxon>
        <taxon>Lophotrochozoa</taxon>
        <taxon>Mollusca</taxon>
        <taxon>Bivalvia</taxon>
        <taxon>Autobranchia</taxon>
        <taxon>Heteroconchia</taxon>
        <taxon>Euheterodonta</taxon>
        <taxon>Imparidentia</taxon>
        <taxon>Neoheterodontei</taxon>
        <taxon>Myida</taxon>
        <taxon>Dreissenoidea</taxon>
        <taxon>Dreissenidae</taxon>
        <taxon>Dreissena</taxon>
    </lineage>
</organism>